<dbReference type="EMBL" id="CAMXCT030001226">
    <property type="protein sequence ID" value="CAL4775370.1"/>
    <property type="molecule type" value="Genomic_DNA"/>
</dbReference>
<dbReference type="InterPro" id="IPR011701">
    <property type="entry name" value="MFS"/>
</dbReference>
<keyword evidence="3" id="KW-1003">Cell membrane</keyword>
<gene>
    <name evidence="9" type="ORF">C1SCF055_LOCUS15285</name>
</gene>
<dbReference type="EMBL" id="CAMXCT020001226">
    <property type="protein sequence ID" value="CAL1141433.1"/>
    <property type="molecule type" value="Genomic_DNA"/>
</dbReference>
<feature type="transmembrane region" description="Helical" evidence="7">
    <location>
        <begin position="294"/>
        <end position="316"/>
    </location>
</feature>
<evidence type="ECO:0000256" key="7">
    <source>
        <dbReference type="SAM" id="Phobius"/>
    </source>
</evidence>
<keyword evidence="2" id="KW-0813">Transport</keyword>
<evidence type="ECO:0000256" key="3">
    <source>
        <dbReference type="ARBA" id="ARBA00022475"/>
    </source>
</evidence>
<accession>A0A9P1CC99</accession>
<evidence type="ECO:0000313" key="9">
    <source>
        <dbReference type="EMBL" id="CAI3988058.1"/>
    </source>
</evidence>
<feature type="transmembrane region" description="Helical" evidence="7">
    <location>
        <begin position="92"/>
        <end position="115"/>
    </location>
</feature>
<comment type="subcellular location">
    <subcellularLocation>
        <location evidence="1">Cell membrane</location>
        <topology evidence="1">Multi-pass membrane protein</topology>
    </subcellularLocation>
</comment>
<evidence type="ECO:0000313" key="11">
    <source>
        <dbReference type="EMBL" id="CAL4775370.1"/>
    </source>
</evidence>
<proteinExistence type="predicted"/>
<sequence length="470" mass="48618">MTFPPRMRHLGALPRAYRLRRPGLAWLCLGCLLTLLVRNDWHPTRGTLAQSTAFISPNAGPPQQVPSLSQSRAKAWGDVMETPKLEASDRDFSLLLASQFPVFVAVGALIPVLPLYGQEFGLSQSSVGLLVSSPSLAKLILNLPFGQLADSLGRRVLMVGGMSLCAIADVGTGLASSLPFLIVARLLLGAGLSSSDAGSSAWVADATETRPETRASFLGVQNAVIASAFVIGPAVGGWLVGEFGMRSIFFVVAIGAATCAAGYSFLPELRGARTAEDREASSFQELLKAPEQQALAAISVAFYAGTACKISLLPTVAKEVFDAAPAEVGQLFSALAALAIFGTLVGGRLADAVGPRNILLVCGGACSAAYFGAALATEAHAKEAFVACLALWAVAAAIKSPALQAFAISAAPEDRRGAALSVPKTVGDLSYLIAPFLLGALDDNFGPEAALTCCASTFLLGTLAFAFRSA</sequence>
<evidence type="ECO:0000313" key="12">
    <source>
        <dbReference type="Proteomes" id="UP001152797"/>
    </source>
</evidence>
<keyword evidence="4 7" id="KW-0812">Transmembrane</keyword>
<dbReference type="AlphaFoldDB" id="A0A9P1CC99"/>
<dbReference type="OrthoDB" id="10262656at2759"/>
<evidence type="ECO:0000259" key="8">
    <source>
        <dbReference type="PROSITE" id="PS50850"/>
    </source>
</evidence>
<dbReference type="Gene3D" id="1.20.1250.20">
    <property type="entry name" value="MFS general substrate transporter like domains"/>
    <property type="match status" value="1"/>
</dbReference>
<comment type="caution">
    <text evidence="9">The sequence shown here is derived from an EMBL/GenBank/DDBJ whole genome shotgun (WGS) entry which is preliminary data.</text>
</comment>
<feature type="transmembrane region" description="Helical" evidence="7">
    <location>
        <begin position="418"/>
        <end position="437"/>
    </location>
</feature>
<keyword evidence="12" id="KW-1185">Reference proteome</keyword>
<protein>
    <submittedName>
        <fullName evidence="11">Quinolone resistance protein NorA</fullName>
    </submittedName>
</protein>
<dbReference type="Proteomes" id="UP001152797">
    <property type="component" value="Unassembled WGS sequence"/>
</dbReference>
<dbReference type="SUPFAM" id="SSF103473">
    <property type="entry name" value="MFS general substrate transporter"/>
    <property type="match status" value="1"/>
</dbReference>
<dbReference type="PROSITE" id="PS50850">
    <property type="entry name" value="MFS"/>
    <property type="match status" value="1"/>
</dbReference>
<name>A0A9P1CC99_9DINO</name>
<keyword evidence="5 7" id="KW-1133">Transmembrane helix</keyword>
<feature type="transmembrane region" description="Helical" evidence="7">
    <location>
        <begin position="449"/>
        <end position="467"/>
    </location>
</feature>
<evidence type="ECO:0000256" key="4">
    <source>
        <dbReference type="ARBA" id="ARBA00022692"/>
    </source>
</evidence>
<organism evidence="9">
    <name type="scientific">Cladocopium goreaui</name>
    <dbReference type="NCBI Taxonomy" id="2562237"/>
    <lineage>
        <taxon>Eukaryota</taxon>
        <taxon>Sar</taxon>
        <taxon>Alveolata</taxon>
        <taxon>Dinophyceae</taxon>
        <taxon>Suessiales</taxon>
        <taxon>Symbiodiniaceae</taxon>
        <taxon>Cladocopium</taxon>
    </lineage>
</organism>
<dbReference type="GO" id="GO:0022857">
    <property type="term" value="F:transmembrane transporter activity"/>
    <property type="evidence" value="ECO:0007669"/>
    <property type="project" value="InterPro"/>
</dbReference>
<feature type="transmembrane region" description="Helical" evidence="7">
    <location>
        <begin position="223"/>
        <end position="241"/>
    </location>
</feature>
<dbReference type="InterPro" id="IPR050171">
    <property type="entry name" value="MFS_Transporters"/>
</dbReference>
<feature type="domain" description="Major facilitator superfamily (MFS) profile" evidence="8">
    <location>
        <begin position="91"/>
        <end position="470"/>
    </location>
</feature>
<evidence type="ECO:0000256" key="2">
    <source>
        <dbReference type="ARBA" id="ARBA00022448"/>
    </source>
</evidence>
<keyword evidence="6 7" id="KW-0472">Membrane</keyword>
<dbReference type="InterPro" id="IPR036259">
    <property type="entry name" value="MFS_trans_sf"/>
</dbReference>
<dbReference type="PANTHER" id="PTHR23517">
    <property type="entry name" value="RESISTANCE PROTEIN MDTM, PUTATIVE-RELATED-RELATED"/>
    <property type="match status" value="1"/>
</dbReference>
<feature type="transmembrane region" description="Helical" evidence="7">
    <location>
        <begin position="157"/>
        <end position="184"/>
    </location>
</feature>
<reference evidence="10" key="2">
    <citation type="submission" date="2024-04" db="EMBL/GenBank/DDBJ databases">
        <authorList>
            <person name="Chen Y."/>
            <person name="Shah S."/>
            <person name="Dougan E. K."/>
            <person name="Thang M."/>
            <person name="Chan C."/>
        </authorList>
    </citation>
    <scope>NUCLEOTIDE SEQUENCE [LARGE SCALE GENOMIC DNA]</scope>
</reference>
<dbReference type="EMBL" id="CAMXCT010001226">
    <property type="protein sequence ID" value="CAI3988058.1"/>
    <property type="molecule type" value="Genomic_DNA"/>
</dbReference>
<evidence type="ECO:0000256" key="6">
    <source>
        <dbReference type="ARBA" id="ARBA00023136"/>
    </source>
</evidence>
<feature type="transmembrane region" description="Helical" evidence="7">
    <location>
        <begin position="358"/>
        <end position="378"/>
    </location>
</feature>
<dbReference type="CDD" id="cd17325">
    <property type="entry name" value="MFS_MdtG_SLC18_like"/>
    <property type="match status" value="1"/>
</dbReference>
<dbReference type="InterPro" id="IPR020846">
    <property type="entry name" value="MFS_dom"/>
</dbReference>
<feature type="transmembrane region" description="Helical" evidence="7">
    <location>
        <begin position="247"/>
        <end position="266"/>
    </location>
</feature>
<feature type="transmembrane region" description="Helical" evidence="7">
    <location>
        <begin position="328"/>
        <end position="346"/>
    </location>
</feature>
<evidence type="ECO:0000256" key="5">
    <source>
        <dbReference type="ARBA" id="ARBA00022989"/>
    </source>
</evidence>
<dbReference type="Pfam" id="PF07690">
    <property type="entry name" value="MFS_1"/>
    <property type="match status" value="1"/>
</dbReference>
<feature type="transmembrane region" description="Helical" evidence="7">
    <location>
        <begin position="384"/>
        <end position="406"/>
    </location>
</feature>
<evidence type="ECO:0000256" key="1">
    <source>
        <dbReference type="ARBA" id="ARBA00004651"/>
    </source>
</evidence>
<evidence type="ECO:0000313" key="10">
    <source>
        <dbReference type="EMBL" id="CAL1141433.1"/>
    </source>
</evidence>
<reference evidence="9" key="1">
    <citation type="submission" date="2022-10" db="EMBL/GenBank/DDBJ databases">
        <authorList>
            <person name="Chen Y."/>
            <person name="Dougan E. K."/>
            <person name="Chan C."/>
            <person name="Rhodes N."/>
            <person name="Thang M."/>
        </authorList>
    </citation>
    <scope>NUCLEOTIDE SEQUENCE</scope>
</reference>
<dbReference type="GO" id="GO:0005886">
    <property type="term" value="C:plasma membrane"/>
    <property type="evidence" value="ECO:0007669"/>
    <property type="project" value="UniProtKB-SubCell"/>
</dbReference>